<feature type="region of interest" description="Disordered" evidence="2">
    <location>
        <begin position="161"/>
        <end position="238"/>
    </location>
</feature>
<accession>A0ABV9CWS2</accession>
<dbReference type="EMBL" id="JBHSFP010000060">
    <property type="protein sequence ID" value="MFC4536837.1"/>
    <property type="molecule type" value="Genomic_DNA"/>
</dbReference>
<dbReference type="RefSeq" id="WP_380852044.1">
    <property type="nucleotide sequence ID" value="NZ_JBHSFP010000060.1"/>
</dbReference>
<feature type="region of interest" description="Disordered" evidence="2">
    <location>
        <begin position="316"/>
        <end position="375"/>
    </location>
</feature>
<feature type="domain" description="DUF1996" evidence="3">
    <location>
        <begin position="415"/>
        <end position="636"/>
    </location>
</feature>
<keyword evidence="5" id="KW-1185">Reference proteome</keyword>
<evidence type="ECO:0000313" key="5">
    <source>
        <dbReference type="Proteomes" id="UP001596004"/>
    </source>
</evidence>
<evidence type="ECO:0000256" key="2">
    <source>
        <dbReference type="SAM" id="MobiDB-lite"/>
    </source>
</evidence>
<name>A0ABV9CWS2_9ACTN</name>
<proteinExistence type="predicted"/>
<dbReference type="PANTHER" id="PTHR43662">
    <property type="match status" value="1"/>
</dbReference>
<dbReference type="InterPro" id="IPR018535">
    <property type="entry name" value="DUF1996"/>
</dbReference>
<evidence type="ECO:0000256" key="1">
    <source>
        <dbReference type="SAM" id="Coils"/>
    </source>
</evidence>
<dbReference type="Pfam" id="PF09362">
    <property type="entry name" value="DUF1996"/>
    <property type="match status" value="1"/>
</dbReference>
<feature type="compositionally biased region" description="Low complexity" evidence="2">
    <location>
        <begin position="184"/>
        <end position="219"/>
    </location>
</feature>
<gene>
    <name evidence="4" type="ORF">ACFO60_39220</name>
</gene>
<organism evidence="4 5">
    <name type="scientific">Sphaerisporangium dianthi</name>
    <dbReference type="NCBI Taxonomy" id="1436120"/>
    <lineage>
        <taxon>Bacteria</taxon>
        <taxon>Bacillati</taxon>
        <taxon>Actinomycetota</taxon>
        <taxon>Actinomycetes</taxon>
        <taxon>Streptosporangiales</taxon>
        <taxon>Streptosporangiaceae</taxon>
        <taxon>Sphaerisporangium</taxon>
    </lineage>
</organism>
<sequence>MIGFQHRRRFRPVLSFLALGGAGVGLVVASLSPAGQAPGRDAPLSASAVSAASRLAGTTAAPTVNCPSVADQLPDVPAAAAAEVRRNLQLLDSQIAEANQRLAATEGQGGRNFVQNSILGPLKSKRFATVERIAGAIGRVAERPEGLEDLAACAVRTGAASGGQAAATPEPSADPSASDQPTGQDQDAADPSASAEPSAEPSADPSASQSARGRGSAARTVNCPSVSGKLPQVPSSARREVDRNLALLDRQIAQANQILARLGSRAGNGNVVRGAVLNPLRAARSIVINRIANALRRAGAQAGGLQGLAACTVQNGAGGGQTPAPDPSASPTGDPSASPSPSGGADPSASPSGSASPSASPTGGATGPSPDDFVDIRRVQPNVNRPADGADASRGTFSSRCGTNGNGHFNSDNVIVAPGVTNGAHHVHDYVGNLDTSGFSTNESLQAAGTTCSNGDKSTHYWPVVRLQNQRGNDADKAGGGLDGNVGRIVRPASVSITFRGNPTSKVVAMPVFLRIITGDAKSFTNGPTNANASWSCTGFENRQLKDKYPICPRGSQVVRTFKFQSCWDGSNIDSANHRTHVAFAAADGTCPNGFKAIPALEQRITYNVPPGPGFAVDSFPEQLHKPITDHGDFINVMSDALMKRAVDCINAGRRC</sequence>
<evidence type="ECO:0000313" key="4">
    <source>
        <dbReference type="EMBL" id="MFC4536837.1"/>
    </source>
</evidence>
<feature type="coiled-coil region" evidence="1">
    <location>
        <begin position="81"/>
        <end position="108"/>
    </location>
</feature>
<evidence type="ECO:0000259" key="3">
    <source>
        <dbReference type="Pfam" id="PF09362"/>
    </source>
</evidence>
<comment type="caution">
    <text evidence="4">The sequence shown here is derived from an EMBL/GenBank/DDBJ whole genome shotgun (WGS) entry which is preliminary data.</text>
</comment>
<feature type="compositionally biased region" description="Low complexity" evidence="2">
    <location>
        <begin position="327"/>
        <end position="371"/>
    </location>
</feature>
<reference evidence="5" key="1">
    <citation type="journal article" date="2019" name="Int. J. Syst. Evol. Microbiol.">
        <title>The Global Catalogue of Microorganisms (GCM) 10K type strain sequencing project: providing services to taxonomists for standard genome sequencing and annotation.</title>
        <authorList>
            <consortium name="The Broad Institute Genomics Platform"/>
            <consortium name="The Broad Institute Genome Sequencing Center for Infectious Disease"/>
            <person name="Wu L."/>
            <person name="Ma J."/>
        </authorList>
    </citation>
    <scope>NUCLEOTIDE SEQUENCE [LARGE SCALE GENOMIC DNA]</scope>
    <source>
        <strain evidence="5">CGMCC 4.7132</strain>
    </source>
</reference>
<protein>
    <submittedName>
        <fullName evidence="4">DUF1996 domain-containing protein</fullName>
    </submittedName>
</protein>
<keyword evidence="1" id="KW-0175">Coiled coil</keyword>
<dbReference type="PANTHER" id="PTHR43662:SF3">
    <property type="entry name" value="DOMAIN PROTEIN, PUTATIVE (AFU_ORTHOLOGUE AFUA_6G11970)-RELATED"/>
    <property type="match status" value="1"/>
</dbReference>
<dbReference type="Proteomes" id="UP001596004">
    <property type="component" value="Unassembled WGS sequence"/>
</dbReference>